<dbReference type="SUPFAM" id="SSF53474">
    <property type="entry name" value="alpha/beta-Hydrolases"/>
    <property type="match status" value="1"/>
</dbReference>
<dbReference type="GO" id="GO:0006629">
    <property type="term" value="P:lipid metabolic process"/>
    <property type="evidence" value="ECO:0007669"/>
    <property type="project" value="InterPro"/>
</dbReference>
<evidence type="ECO:0000259" key="7">
    <source>
        <dbReference type="Pfam" id="PF01764"/>
    </source>
</evidence>
<evidence type="ECO:0000256" key="1">
    <source>
        <dbReference type="ARBA" id="ARBA00004123"/>
    </source>
</evidence>
<dbReference type="Gene3D" id="3.40.50.1820">
    <property type="entry name" value="alpha/beta hydrolase"/>
    <property type="match status" value="1"/>
</dbReference>
<feature type="non-terminal residue" evidence="9">
    <location>
        <position position="1"/>
    </location>
</feature>
<comment type="subcellular location">
    <subcellularLocation>
        <location evidence="2">Cytoplasm</location>
    </subcellularLocation>
    <subcellularLocation>
        <location evidence="1">Nucleus</location>
    </subcellularLocation>
</comment>
<dbReference type="PANTHER" id="PTHR47413:SF2">
    <property type="entry name" value="LIPASE-LIKE PAD4"/>
    <property type="match status" value="1"/>
</dbReference>
<dbReference type="InterPro" id="IPR029058">
    <property type="entry name" value="AB_hydrolase_fold"/>
</dbReference>
<evidence type="ECO:0000256" key="3">
    <source>
        <dbReference type="ARBA" id="ARBA00022490"/>
    </source>
</evidence>
<dbReference type="PANTHER" id="PTHR47413">
    <property type="entry name" value="LIPASE-LIKE PAD4"/>
    <property type="match status" value="1"/>
</dbReference>
<dbReference type="Proteomes" id="UP000525078">
    <property type="component" value="Unassembled WGS sequence"/>
</dbReference>
<dbReference type="GO" id="GO:0005634">
    <property type="term" value="C:nucleus"/>
    <property type="evidence" value="ECO:0007669"/>
    <property type="project" value="UniProtKB-SubCell"/>
</dbReference>
<organism evidence="9 10">
    <name type="scientific">Cannabis sativa</name>
    <name type="common">Hemp</name>
    <name type="synonym">Marijuana</name>
    <dbReference type="NCBI Taxonomy" id="3483"/>
    <lineage>
        <taxon>Eukaryota</taxon>
        <taxon>Viridiplantae</taxon>
        <taxon>Streptophyta</taxon>
        <taxon>Embryophyta</taxon>
        <taxon>Tracheophyta</taxon>
        <taxon>Spermatophyta</taxon>
        <taxon>Magnoliopsida</taxon>
        <taxon>eudicotyledons</taxon>
        <taxon>Gunneridae</taxon>
        <taxon>Pentapetalae</taxon>
        <taxon>rosids</taxon>
        <taxon>fabids</taxon>
        <taxon>Rosales</taxon>
        <taxon>Cannabaceae</taxon>
        <taxon>Cannabis</taxon>
    </lineage>
</organism>
<sequence>NGSNPPKNDQESREEWHFLITPMEAEASAFETSEMVAIFLASTPLVRESWRLCEAASFSPMGIVIEQKGDVGYLAFSSIQTGQAIADPNWARLVPLEIAGDVVFGPLLSRRDGDVDIDCDGDRQPVMIHAGLLELFLSLFRSQNLQHQILSLKEQCKSIVITGHSLGGAIASLSTLWLLCHCHLQSVSYSPSVLCITFGSPLLGNESLSRAILRERWGGNFCHVVSKHDIMPRLLFAPSATVTPQMQLLLQHWHVSMGTTTTAPHFGSHQNVAAAQLGDPEKAEFFGLIMACLKNSSSEEALKNLLFWPFGNYLLCSQDGAICLDNAASVIKMMHLMFMTGSPNECIEDHLKYGEYVGRGSSQYLKRFVQMQPSESCYEAGLALALHSSGIPSQEPAVSSAKDCLTNARRVGRRMPEITCANLAVKLSKIVPFRAEIEWYKASCDESSDQMGYYDAFKRRGSSKKGNQVDMNRRKLAGFWDNVIDLWESNQLPYDFHKRAKWVNAFHSYKLIVEPLDIGEYYRKDMHIHNGHYLRNGRPRRFQISDRWWKERRKNEKDNDARTTLASATQDSCFWARLEEAMELLANLQSENEEVKKETWVNINKFNEYARRLVERKEVSKDVLAKNSSYTKWTKDLEKLSFDDRILLKSSTGYNK</sequence>
<evidence type="ECO:0000313" key="10">
    <source>
        <dbReference type="Proteomes" id="UP000525078"/>
    </source>
</evidence>
<feature type="domain" description="Fungal lipase-type" evidence="7">
    <location>
        <begin position="126"/>
        <end position="236"/>
    </location>
</feature>
<dbReference type="GO" id="GO:0016787">
    <property type="term" value="F:hydrolase activity"/>
    <property type="evidence" value="ECO:0007669"/>
    <property type="project" value="UniProtKB-KW"/>
</dbReference>
<comment type="caution">
    <text evidence="9">The sequence shown here is derived from an EMBL/GenBank/DDBJ whole genome shotgun (WGS) entry which is preliminary data.</text>
</comment>
<gene>
    <name evidence="9" type="ORF">F8388_011289</name>
</gene>
<protein>
    <recommendedName>
        <fullName evidence="11">Lipase-like PAD4</fullName>
    </recommendedName>
</protein>
<dbReference type="EMBL" id="JAATIP010000200">
    <property type="protein sequence ID" value="KAF4360654.1"/>
    <property type="molecule type" value="Genomic_DNA"/>
</dbReference>
<dbReference type="CDD" id="cd00519">
    <property type="entry name" value="Lipase_3"/>
    <property type="match status" value="1"/>
</dbReference>
<evidence type="ECO:0000256" key="2">
    <source>
        <dbReference type="ARBA" id="ARBA00004496"/>
    </source>
</evidence>
<evidence type="ECO:0000313" key="9">
    <source>
        <dbReference type="EMBL" id="KAF4360654.1"/>
    </source>
</evidence>
<dbReference type="Pfam" id="PF18117">
    <property type="entry name" value="EDS1_EP"/>
    <property type="match status" value="1"/>
</dbReference>
<dbReference type="InterPro" id="IPR041266">
    <property type="entry name" value="EDS1_EP"/>
</dbReference>
<dbReference type="InterPro" id="IPR002921">
    <property type="entry name" value="Fungal_lipase-type"/>
</dbReference>
<evidence type="ECO:0008006" key="11">
    <source>
        <dbReference type="Google" id="ProtNLM"/>
    </source>
</evidence>
<evidence type="ECO:0000256" key="5">
    <source>
        <dbReference type="ARBA" id="ARBA00022821"/>
    </source>
</evidence>
<dbReference type="GO" id="GO:0006952">
    <property type="term" value="P:defense response"/>
    <property type="evidence" value="ECO:0007669"/>
    <property type="project" value="UniProtKB-KW"/>
</dbReference>
<dbReference type="GO" id="GO:0005737">
    <property type="term" value="C:cytoplasm"/>
    <property type="evidence" value="ECO:0007669"/>
    <property type="project" value="UniProtKB-SubCell"/>
</dbReference>
<dbReference type="AlphaFoldDB" id="A0A7J6EQD7"/>
<dbReference type="Pfam" id="PF01764">
    <property type="entry name" value="Lipase_3"/>
    <property type="match status" value="1"/>
</dbReference>
<keyword evidence="4" id="KW-0378">Hydrolase</keyword>
<evidence type="ECO:0000259" key="8">
    <source>
        <dbReference type="Pfam" id="PF18117"/>
    </source>
</evidence>
<evidence type="ECO:0000256" key="4">
    <source>
        <dbReference type="ARBA" id="ARBA00022801"/>
    </source>
</evidence>
<feature type="domain" description="EDS1 EP" evidence="8">
    <location>
        <begin position="435"/>
        <end position="640"/>
    </location>
</feature>
<reference evidence="9 10" key="1">
    <citation type="journal article" date="2020" name="bioRxiv">
        <title>Sequence and annotation of 42 cannabis genomes reveals extensive copy number variation in cannabinoid synthesis and pathogen resistance genes.</title>
        <authorList>
            <person name="Mckernan K.J."/>
            <person name="Helbert Y."/>
            <person name="Kane L.T."/>
            <person name="Ebling H."/>
            <person name="Zhang L."/>
            <person name="Liu B."/>
            <person name="Eaton Z."/>
            <person name="Mclaughlin S."/>
            <person name="Kingan S."/>
            <person name="Baybayan P."/>
            <person name="Concepcion G."/>
            <person name="Jordan M."/>
            <person name="Riva A."/>
            <person name="Barbazuk W."/>
            <person name="Harkins T."/>
        </authorList>
    </citation>
    <scope>NUCLEOTIDE SEQUENCE [LARGE SCALE GENOMIC DNA]</scope>
    <source>
        <strain evidence="10">cv. Jamaican Lion 4</strain>
        <tissue evidence="9">Leaf</tissue>
    </source>
</reference>
<keyword evidence="5" id="KW-0611">Plant defense</keyword>
<name>A0A7J6EQD7_CANSA</name>
<keyword evidence="3" id="KW-0963">Cytoplasm</keyword>
<keyword evidence="6" id="KW-0539">Nucleus</keyword>
<accession>A0A7J6EQD7</accession>
<evidence type="ECO:0000256" key="6">
    <source>
        <dbReference type="ARBA" id="ARBA00023242"/>
    </source>
</evidence>
<proteinExistence type="predicted"/>